<keyword evidence="9" id="KW-1185">Reference proteome</keyword>
<evidence type="ECO:0000256" key="2">
    <source>
        <dbReference type="ARBA" id="ARBA00023015"/>
    </source>
</evidence>
<dbReference type="InterPro" id="IPR013324">
    <property type="entry name" value="RNA_pol_sigma_r3/r4-like"/>
</dbReference>
<dbReference type="InterPro" id="IPR013249">
    <property type="entry name" value="RNA_pol_sigma70_r4_t2"/>
</dbReference>
<proteinExistence type="inferred from homology"/>
<evidence type="ECO:0000256" key="3">
    <source>
        <dbReference type="ARBA" id="ARBA00023082"/>
    </source>
</evidence>
<dbReference type="InterPro" id="IPR039425">
    <property type="entry name" value="RNA_pol_sigma-70-like"/>
</dbReference>
<keyword evidence="3" id="KW-0731">Sigma factor</keyword>
<dbReference type="Proteomes" id="UP000767291">
    <property type="component" value="Unassembled WGS sequence"/>
</dbReference>
<keyword evidence="4" id="KW-0238">DNA-binding</keyword>
<sequence>MKIHENNFISELRNKNEKALYFVIDNYGWIIKSTVKKSLYNLIGHQEECINDILLAIWDNIDSFDEDKNSFKNWVAAISKYKSIDYQRKYLKNLKDENIENTELVSPENLLEKVLEKDVQNNLEKLLAPLKPEDKKIFLMVYLEEKDFDEISEELRISKSILYNRLSRGKKKLKNTIQDIETRRI</sequence>
<evidence type="ECO:0000313" key="8">
    <source>
        <dbReference type="EMBL" id="MBP1855254.1"/>
    </source>
</evidence>
<dbReference type="EMBL" id="JAGGJX010000002">
    <property type="protein sequence ID" value="MBP1855254.1"/>
    <property type="molecule type" value="Genomic_DNA"/>
</dbReference>
<evidence type="ECO:0000256" key="4">
    <source>
        <dbReference type="ARBA" id="ARBA00023125"/>
    </source>
</evidence>
<dbReference type="InterPro" id="IPR013325">
    <property type="entry name" value="RNA_pol_sigma_r2"/>
</dbReference>
<dbReference type="InterPro" id="IPR036388">
    <property type="entry name" value="WH-like_DNA-bd_sf"/>
</dbReference>
<dbReference type="Pfam" id="PF08281">
    <property type="entry name" value="Sigma70_r4_2"/>
    <property type="match status" value="1"/>
</dbReference>
<accession>A0ABS4EBD7</accession>
<protein>
    <submittedName>
        <fullName evidence="8">RNA polymerase sigma-70 factor (ECF subfamily)</fullName>
    </submittedName>
</protein>
<dbReference type="InterPro" id="IPR007627">
    <property type="entry name" value="RNA_pol_sigma70_r2"/>
</dbReference>
<feature type="domain" description="RNA polymerase sigma-70 region 2" evidence="6">
    <location>
        <begin position="45"/>
        <end position="89"/>
    </location>
</feature>
<dbReference type="Gene3D" id="1.10.10.10">
    <property type="entry name" value="Winged helix-like DNA-binding domain superfamily/Winged helix DNA-binding domain"/>
    <property type="match status" value="1"/>
</dbReference>
<dbReference type="NCBIfam" id="TIGR02937">
    <property type="entry name" value="sigma70-ECF"/>
    <property type="match status" value="1"/>
</dbReference>
<gene>
    <name evidence="8" type="ORF">J2Z43_001647</name>
</gene>
<evidence type="ECO:0000256" key="5">
    <source>
        <dbReference type="ARBA" id="ARBA00023163"/>
    </source>
</evidence>
<dbReference type="PANTHER" id="PTHR43133:SF8">
    <property type="entry name" value="RNA POLYMERASE SIGMA FACTOR HI_1459-RELATED"/>
    <property type="match status" value="1"/>
</dbReference>
<dbReference type="PANTHER" id="PTHR43133">
    <property type="entry name" value="RNA POLYMERASE ECF-TYPE SIGMA FACTO"/>
    <property type="match status" value="1"/>
</dbReference>
<dbReference type="Pfam" id="PF04542">
    <property type="entry name" value="Sigma70_r2"/>
    <property type="match status" value="1"/>
</dbReference>
<dbReference type="SUPFAM" id="SSF88946">
    <property type="entry name" value="Sigma2 domain of RNA polymerase sigma factors"/>
    <property type="match status" value="1"/>
</dbReference>
<dbReference type="SUPFAM" id="SSF88659">
    <property type="entry name" value="Sigma3 and sigma4 domains of RNA polymerase sigma factors"/>
    <property type="match status" value="1"/>
</dbReference>
<dbReference type="RefSeq" id="WP_209456701.1">
    <property type="nucleotide sequence ID" value="NZ_BAAACS010000002.1"/>
</dbReference>
<reference evidence="8 9" key="1">
    <citation type="submission" date="2021-03" db="EMBL/GenBank/DDBJ databases">
        <title>Genomic Encyclopedia of Type Strains, Phase IV (KMG-IV): sequencing the most valuable type-strain genomes for metagenomic binning, comparative biology and taxonomic classification.</title>
        <authorList>
            <person name="Goeker M."/>
        </authorList>
    </citation>
    <scope>NUCLEOTIDE SEQUENCE [LARGE SCALE GENOMIC DNA]</scope>
    <source>
        <strain evidence="8 9">DSM 1289</strain>
    </source>
</reference>
<keyword evidence="5" id="KW-0804">Transcription</keyword>
<comment type="caution">
    <text evidence="8">The sequence shown here is derived from an EMBL/GenBank/DDBJ whole genome shotgun (WGS) entry which is preliminary data.</text>
</comment>
<organism evidence="8 9">
    <name type="scientific">Metaclostridioides mangenotii</name>
    <dbReference type="NCBI Taxonomy" id="1540"/>
    <lineage>
        <taxon>Bacteria</taxon>
        <taxon>Bacillati</taxon>
        <taxon>Bacillota</taxon>
        <taxon>Clostridia</taxon>
        <taxon>Peptostreptococcales</taxon>
        <taxon>Peptostreptococcaceae</taxon>
        <taxon>Metaclostridioides</taxon>
    </lineage>
</organism>
<evidence type="ECO:0000259" key="7">
    <source>
        <dbReference type="Pfam" id="PF08281"/>
    </source>
</evidence>
<evidence type="ECO:0000313" key="9">
    <source>
        <dbReference type="Proteomes" id="UP000767291"/>
    </source>
</evidence>
<feature type="domain" description="RNA polymerase sigma factor 70 region 4 type 2" evidence="7">
    <location>
        <begin position="122"/>
        <end position="173"/>
    </location>
</feature>
<keyword evidence="2" id="KW-0805">Transcription regulation</keyword>
<evidence type="ECO:0000259" key="6">
    <source>
        <dbReference type="Pfam" id="PF04542"/>
    </source>
</evidence>
<name>A0ABS4EBD7_9FIRM</name>
<comment type="similarity">
    <text evidence="1">Belongs to the sigma-70 factor family. ECF subfamily.</text>
</comment>
<dbReference type="InterPro" id="IPR014284">
    <property type="entry name" value="RNA_pol_sigma-70_dom"/>
</dbReference>
<dbReference type="Gene3D" id="1.10.1740.10">
    <property type="match status" value="1"/>
</dbReference>
<evidence type="ECO:0000256" key="1">
    <source>
        <dbReference type="ARBA" id="ARBA00010641"/>
    </source>
</evidence>